<protein>
    <submittedName>
        <fullName evidence="3">Acyl dehydratase</fullName>
    </submittedName>
</protein>
<organism evidence="3 4">
    <name type="scientific">Mycobacterium saskatchewanense</name>
    <dbReference type="NCBI Taxonomy" id="220927"/>
    <lineage>
        <taxon>Bacteria</taxon>
        <taxon>Bacillati</taxon>
        <taxon>Actinomycetota</taxon>
        <taxon>Actinomycetes</taxon>
        <taxon>Mycobacteriales</taxon>
        <taxon>Mycobacteriaceae</taxon>
        <taxon>Mycobacterium</taxon>
        <taxon>Mycobacterium simiae complex</taxon>
    </lineage>
</organism>
<evidence type="ECO:0000313" key="3">
    <source>
        <dbReference type="EMBL" id="ORW74636.1"/>
    </source>
</evidence>
<dbReference type="SUPFAM" id="SSF54637">
    <property type="entry name" value="Thioesterase/thiol ester dehydrase-isomerase"/>
    <property type="match status" value="1"/>
</dbReference>
<sequence>MTELQPASIPAVTRVQIARYAGAVGDFNPIHVDEEFARAAGLPSVIAHGPLTLTLVIDALISQLGTGTLRRFDARLRAPVLPGDVLTVVPTGDVVEIRTGAGKVVATANVVVENP</sequence>
<proteinExistence type="inferred from homology"/>
<gene>
    <name evidence="3" type="ORF">AWC23_04435</name>
</gene>
<reference evidence="3 4" key="1">
    <citation type="submission" date="2016-01" db="EMBL/GenBank/DDBJ databases">
        <title>The new phylogeny of the genus Mycobacterium.</title>
        <authorList>
            <person name="Tarcisio F."/>
            <person name="Conor M."/>
            <person name="Antonella G."/>
            <person name="Elisabetta G."/>
            <person name="Giulia F.S."/>
            <person name="Sara T."/>
            <person name="Anna F."/>
            <person name="Clotilde B."/>
            <person name="Roberto B."/>
            <person name="Veronica D.S."/>
            <person name="Fabio R."/>
            <person name="Monica P."/>
            <person name="Olivier J."/>
            <person name="Enrico T."/>
            <person name="Nicola S."/>
        </authorList>
    </citation>
    <scope>NUCLEOTIDE SEQUENCE [LARGE SCALE GENOMIC DNA]</scope>
    <source>
        <strain evidence="3 4">DSM 44616</strain>
    </source>
</reference>
<dbReference type="EMBL" id="LQPR01000007">
    <property type="protein sequence ID" value="ORW74636.1"/>
    <property type="molecule type" value="Genomic_DNA"/>
</dbReference>
<dbReference type="Pfam" id="PF01575">
    <property type="entry name" value="MaoC_dehydratas"/>
    <property type="match status" value="1"/>
</dbReference>
<accession>A0AAJ3NUT8</accession>
<dbReference type="InterPro" id="IPR002539">
    <property type="entry name" value="MaoC-like_dom"/>
</dbReference>
<dbReference type="Proteomes" id="UP000193387">
    <property type="component" value="Unassembled WGS sequence"/>
</dbReference>
<evidence type="ECO:0000259" key="2">
    <source>
        <dbReference type="Pfam" id="PF01575"/>
    </source>
</evidence>
<evidence type="ECO:0000313" key="4">
    <source>
        <dbReference type="Proteomes" id="UP000193387"/>
    </source>
</evidence>
<name>A0AAJ3NUT8_9MYCO</name>
<dbReference type="InterPro" id="IPR029069">
    <property type="entry name" value="HotDog_dom_sf"/>
</dbReference>
<comment type="similarity">
    <text evidence="1">Belongs to the enoyl-CoA hydratase/isomerase family.</text>
</comment>
<dbReference type="PANTHER" id="PTHR43841:SF3">
    <property type="entry name" value="(3R)-HYDROXYACYL-ACP DEHYDRATASE SUBUNIT HADB"/>
    <property type="match status" value="1"/>
</dbReference>
<keyword evidence="4" id="KW-1185">Reference proteome</keyword>
<comment type="caution">
    <text evidence="3">The sequence shown here is derived from an EMBL/GenBank/DDBJ whole genome shotgun (WGS) entry which is preliminary data.</text>
</comment>
<feature type="domain" description="MaoC-like" evidence="2">
    <location>
        <begin position="12"/>
        <end position="109"/>
    </location>
</feature>
<dbReference type="PANTHER" id="PTHR43841">
    <property type="entry name" value="3-HYDROXYACYL-THIOESTER DEHYDRATASE HTDX-RELATED"/>
    <property type="match status" value="1"/>
</dbReference>
<evidence type="ECO:0000256" key="1">
    <source>
        <dbReference type="ARBA" id="ARBA00005254"/>
    </source>
</evidence>
<dbReference type="Gene3D" id="3.10.129.10">
    <property type="entry name" value="Hotdog Thioesterase"/>
    <property type="match status" value="1"/>
</dbReference>
<dbReference type="AlphaFoldDB" id="A0AAJ3NUT8"/>